<name>A0ABQ5KQB4_9EUKA</name>
<accession>A0ABQ5KQB4</accession>
<evidence type="ECO:0000256" key="1">
    <source>
        <dbReference type="SAM" id="MobiDB-lite"/>
    </source>
</evidence>
<protein>
    <submittedName>
        <fullName evidence="2">Uncharacterized protein</fullName>
    </submittedName>
</protein>
<dbReference type="Proteomes" id="UP001057375">
    <property type="component" value="Unassembled WGS sequence"/>
</dbReference>
<proteinExistence type="predicted"/>
<feature type="compositionally biased region" description="Acidic residues" evidence="1">
    <location>
        <begin position="531"/>
        <end position="542"/>
    </location>
</feature>
<comment type="caution">
    <text evidence="2">The sequence shown here is derived from an EMBL/GenBank/DDBJ whole genome shotgun (WGS) entry which is preliminary data.</text>
</comment>
<sequence length="542" mass="60419">MSEITDVIKILQQEQSDEVIKEAIKILSWCTGSLEKVQELRRCNILSIISPFVSRTSVATEVLECIDILTSSDDIILKQSYGRGLLEKPEIQSLPVFTIINHLLVNLKAGFIVAKKSATPCEEGDLLSGAQFLPVKLSGSAIVCAGILANIATDKLGAMAIVDCCKHMEVPKKKSKSSPSKKKGKNSKKSAPTVHNFSDECNSVVCELLQHLILFIWRGRDSEVCFPLCRLLQNLSTHIEVQNILISHSISPLIAPYIPPFLHKRALIGLVALSVLAKVIGALKMTMVGKDGMLYKEEDREAFVNMNLGVIRNCCFQFTDDVDSLPLLMPISDRAVKHSCSSDLTVIEEKDVLRLLVHDIYLPPSPSRKKKYSHLKVYPLNLSALIAILIPPNTPTSTDSSKVGSGIGIKRLREHEVALVPGWTRVLFSAGSDHSWEPNGTNRIMLAQILHMLMLTPAAKQVCADFGYYYILRSYHAYICDVLELEAKEEGKEDGEEVQVALEIIERILEMQEKLRSEREKEMEEAKIEEEGIEELDFDELD</sequence>
<evidence type="ECO:0000313" key="2">
    <source>
        <dbReference type="EMBL" id="GKT34684.1"/>
    </source>
</evidence>
<reference evidence="2" key="1">
    <citation type="submission" date="2022-03" db="EMBL/GenBank/DDBJ databases">
        <title>Draft genome sequence of Aduncisulcus paluster, a free-living microaerophilic Fornicata.</title>
        <authorList>
            <person name="Yuyama I."/>
            <person name="Kume K."/>
            <person name="Tamura T."/>
            <person name="Inagaki Y."/>
            <person name="Hashimoto T."/>
        </authorList>
    </citation>
    <scope>NUCLEOTIDE SEQUENCE</scope>
    <source>
        <strain evidence="2">NY0171</strain>
    </source>
</reference>
<gene>
    <name evidence="2" type="ORF">ADUPG1_007993</name>
</gene>
<feature type="compositionally biased region" description="Basic residues" evidence="1">
    <location>
        <begin position="173"/>
        <end position="188"/>
    </location>
</feature>
<evidence type="ECO:0000313" key="3">
    <source>
        <dbReference type="Proteomes" id="UP001057375"/>
    </source>
</evidence>
<dbReference type="EMBL" id="BQXS01010850">
    <property type="protein sequence ID" value="GKT34684.1"/>
    <property type="molecule type" value="Genomic_DNA"/>
</dbReference>
<feature type="compositionally biased region" description="Basic and acidic residues" evidence="1">
    <location>
        <begin position="519"/>
        <end position="530"/>
    </location>
</feature>
<organism evidence="2 3">
    <name type="scientific">Aduncisulcus paluster</name>
    <dbReference type="NCBI Taxonomy" id="2918883"/>
    <lineage>
        <taxon>Eukaryota</taxon>
        <taxon>Metamonada</taxon>
        <taxon>Carpediemonas-like organisms</taxon>
        <taxon>Aduncisulcus</taxon>
    </lineage>
</organism>
<feature type="region of interest" description="Disordered" evidence="1">
    <location>
        <begin position="519"/>
        <end position="542"/>
    </location>
</feature>
<keyword evidence="3" id="KW-1185">Reference proteome</keyword>
<feature type="region of interest" description="Disordered" evidence="1">
    <location>
        <begin position="172"/>
        <end position="193"/>
    </location>
</feature>